<evidence type="ECO:0000256" key="1">
    <source>
        <dbReference type="ARBA" id="ARBA00004613"/>
    </source>
</evidence>
<keyword evidence="4 6" id="KW-0964">Secreted</keyword>
<dbReference type="EMBL" id="GL348713">
    <property type="protein sequence ID" value="EFH68755.1"/>
    <property type="molecule type" value="Genomic_DNA"/>
</dbReference>
<name>D7KJN3_ARALL</name>
<protein>
    <recommendedName>
        <fullName evidence="6">S-protein homolog</fullName>
    </recommendedName>
</protein>
<reference evidence="8" key="1">
    <citation type="journal article" date="2011" name="Nat. Genet.">
        <title>The Arabidopsis lyrata genome sequence and the basis of rapid genome size change.</title>
        <authorList>
            <person name="Hu T.T."/>
            <person name="Pattyn P."/>
            <person name="Bakker E.G."/>
            <person name="Cao J."/>
            <person name="Cheng J.-F."/>
            <person name="Clark R.M."/>
            <person name="Fahlgren N."/>
            <person name="Fawcett J.A."/>
            <person name="Grimwood J."/>
            <person name="Gundlach H."/>
            <person name="Haberer G."/>
            <person name="Hollister J.D."/>
            <person name="Ossowski S."/>
            <person name="Ottilar R.P."/>
            <person name="Salamov A.A."/>
            <person name="Schneeberger K."/>
            <person name="Spannagl M."/>
            <person name="Wang X."/>
            <person name="Yang L."/>
            <person name="Nasrallah M.E."/>
            <person name="Bergelson J."/>
            <person name="Carrington J.C."/>
            <person name="Gaut B.S."/>
            <person name="Schmutz J."/>
            <person name="Mayer K.F.X."/>
            <person name="Van de Peer Y."/>
            <person name="Grigoriev I.V."/>
            <person name="Nordborg M."/>
            <person name="Weigel D."/>
            <person name="Guo Y.-L."/>
        </authorList>
    </citation>
    <scope>NUCLEOTIDE SEQUENCE [LARGE SCALE GENOMIC DNA]</scope>
    <source>
        <strain evidence="8">cv. MN47</strain>
    </source>
</reference>
<dbReference type="Gramene" id="scaffold_100960.1">
    <property type="protein sequence ID" value="scaffold_100960.1"/>
    <property type="gene ID" value="scaffold_100960.1"/>
</dbReference>
<dbReference type="InterPro" id="IPR010264">
    <property type="entry name" value="Self-incomp_S1"/>
</dbReference>
<accession>D7KJN3</accession>
<evidence type="ECO:0000256" key="6">
    <source>
        <dbReference type="RuleBase" id="RU367044"/>
    </source>
</evidence>
<keyword evidence="8" id="KW-1185">Reference proteome</keyword>
<dbReference type="PANTHER" id="PTHR31232:SF113">
    <property type="entry name" value="S-PROTEIN HOMOLOG-RELATED"/>
    <property type="match status" value="1"/>
</dbReference>
<comment type="subcellular location">
    <subcellularLocation>
        <location evidence="1 6">Secreted</location>
    </subcellularLocation>
</comment>
<evidence type="ECO:0000256" key="4">
    <source>
        <dbReference type="ARBA" id="ARBA00022525"/>
    </source>
</evidence>
<evidence type="ECO:0000313" key="7">
    <source>
        <dbReference type="EMBL" id="EFH68755.1"/>
    </source>
</evidence>
<keyword evidence="3 6" id="KW-0713">Self-incompatibility</keyword>
<organism evidence="8">
    <name type="scientific">Arabidopsis lyrata subsp. lyrata</name>
    <name type="common">Lyre-leaved rock-cress</name>
    <dbReference type="NCBI Taxonomy" id="81972"/>
    <lineage>
        <taxon>Eukaryota</taxon>
        <taxon>Viridiplantae</taxon>
        <taxon>Streptophyta</taxon>
        <taxon>Embryophyta</taxon>
        <taxon>Tracheophyta</taxon>
        <taxon>Spermatophyta</taxon>
        <taxon>Magnoliopsida</taxon>
        <taxon>eudicotyledons</taxon>
        <taxon>Gunneridae</taxon>
        <taxon>Pentapetalae</taxon>
        <taxon>rosids</taxon>
        <taxon>malvids</taxon>
        <taxon>Brassicales</taxon>
        <taxon>Brassicaceae</taxon>
        <taxon>Camelineae</taxon>
        <taxon>Arabidopsis</taxon>
    </lineage>
</organism>
<comment type="similarity">
    <text evidence="2 6">Belongs to the plant self-incompatibility (S1) protein family.</text>
</comment>
<dbReference type="GO" id="GO:0005576">
    <property type="term" value="C:extracellular region"/>
    <property type="evidence" value="ECO:0007669"/>
    <property type="project" value="UniProtKB-SubCell"/>
</dbReference>
<dbReference type="Pfam" id="PF05938">
    <property type="entry name" value="Self-incomp_S1"/>
    <property type="match status" value="1"/>
</dbReference>
<proteinExistence type="inferred from homology"/>
<dbReference type="HOGENOM" id="CLU_125658_3_0_1"/>
<sequence>MKGERRSLYISAQSPETLNATFALIYRFKLEFILLEKYNESFYNFMCVVATCLRLNVAFFDMFPCPKNKIFITNELGSGLVLQYHCHSRDNNLDVANLQFNESKEIVFADKLGRRTRWTCLLKHGLYMRYYSEFIAYRMANVRRYGAYREWIARKDGIYVIRNRNPPPTFHHIHVISNVDDNDII</sequence>
<keyword evidence="5" id="KW-0732">Signal</keyword>
<dbReference type="AlphaFoldDB" id="D7KJN3"/>
<dbReference type="PANTHER" id="PTHR31232">
    <property type="match status" value="1"/>
</dbReference>
<dbReference type="GO" id="GO:0060320">
    <property type="term" value="P:rejection of self pollen"/>
    <property type="evidence" value="ECO:0007669"/>
    <property type="project" value="UniProtKB-KW"/>
</dbReference>
<gene>
    <name evidence="7" type="ORF">ARALYDRAFT_888166</name>
</gene>
<evidence type="ECO:0000256" key="2">
    <source>
        <dbReference type="ARBA" id="ARBA00005581"/>
    </source>
</evidence>
<evidence type="ECO:0000256" key="3">
    <source>
        <dbReference type="ARBA" id="ARBA00022471"/>
    </source>
</evidence>
<dbReference type="Proteomes" id="UP000008694">
    <property type="component" value="Unassembled WGS sequence"/>
</dbReference>
<evidence type="ECO:0000313" key="8">
    <source>
        <dbReference type="Proteomes" id="UP000008694"/>
    </source>
</evidence>
<evidence type="ECO:0000256" key="5">
    <source>
        <dbReference type="ARBA" id="ARBA00022729"/>
    </source>
</evidence>